<evidence type="ECO:0000259" key="2">
    <source>
        <dbReference type="Pfam" id="PF02272"/>
    </source>
</evidence>
<dbReference type="SUPFAM" id="SSF64182">
    <property type="entry name" value="DHH phosphoesterases"/>
    <property type="match status" value="1"/>
</dbReference>
<evidence type="ECO:0000256" key="1">
    <source>
        <dbReference type="ARBA" id="ARBA00022801"/>
    </source>
</evidence>
<reference evidence="4" key="1">
    <citation type="submission" date="2020-05" db="EMBL/GenBank/DDBJ databases">
        <authorList>
            <person name="Chiriac C."/>
            <person name="Salcher M."/>
            <person name="Ghai R."/>
            <person name="Kavagutti S V."/>
        </authorList>
    </citation>
    <scope>NUCLEOTIDE SEQUENCE</scope>
</reference>
<dbReference type="InterPro" id="IPR051673">
    <property type="entry name" value="SSDNA_exonuclease_RecJ"/>
</dbReference>
<dbReference type="Pfam" id="PF17768">
    <property type="entry name" value="RecJ_OB"/>
    <property type="match status" value="1"/>
</dbReference>
<sequence>MAYKFAQALRAARGVDGNPDEDDLDLVALATVADCVPLIRENRRLVREGLVALARTQRPGLRALMRVAQVDPAEIDEKTIGFRLAPRINAAGRMQRADSGVELMLTDDPVRADAIAAELDHANNERKLVESRIRYEAEAQAAALGPRDGYVLASEDWHPGVIGIVAARLAETHQRPVVIVALDGPEGSGSGRSVPGFDLLAGFEACAEHLLRFGGHRAAAGCTVASSSVAAFAESFEQYCSAIFADQRGTAVGHADAVVGGDGLSMELAEQLTALGPFGIGNPKPKLLIPGARLDGARSMGEGKHLRCTINSAGLRVGAVAFGTARLPDGAETALDVLGSLEVNRWRGAEELRFVIEETVLPSGSIELLGRPEDDLEATLAVLAAGPFTVAEFGSEGEREVLDRRGAGVVGVLASLVGGGENVLVVSASEQRRRAQLAGRVAGFSLTSWALLLAKPSLADPFTHLVLLDPPQSRAAEQLISGGPQGSYAHQLWGPSELRFTLDELERNADLRGSMAAVYRALRESPKSPLLEQLRSGDDQRSPATMAIVIRVLEELELAHFDGTSLVLVSDSPTRRELESSPTFMANTREVEEAREWLSPIASLAA</sequence>
<dbReference type="AlphaFoldDB" id="A0A6J7RV48"/>
<dbReference type="Pfam" id="PF02272">
    <property type="entry name" value="DHHA1"/>
    <property type="match status" value="1"/>
</dbReference>
<organism evidence="4">
    <name type="scientific">freshwater metagenome</name>
    <dbReference type="NCBI Taxonomy" id="449393"/>
    <lineage>
        <taxon>unclassified sequences</taxon>
        <taxon>metagenomes</taxon>
        <taxon>ecological metagenomes</taxon>
    </lineage>
</organism>
<dbReference type="PANTHER" id="PTHR30255:SF2">
    <property type="entry name" value="SINGLE-STRANDED-DNA-SPECIFIC EXONUCLEASE RECJ"/>
    <property type="match status" value="1"/>
</dbReference>
<evidence type="ECO:0000259" key="3">
    <source>
        <dbReference type="Pfam" id="PF17768"/>
    </source>
</evidence>
<dbReference type="GO" id="GO:0016787">
    <property type="term" value="F:hydrolase activity"/>
    <property type="evidence" value="ECO:0007669"/>
    <property type="project" value="UniProtKB-KW"/>
</dbReference>
<dbReference type="InterPro" id="IPR038763">
    <property type="entry name" value="DHH_sf"/>
</dbReference>
<feature type="domain" description="DHHA1" evidence="2">
    <location>
        <begin position="154"/>
        <end position="241"/>
    </location>
</feature>
<name>A0A6J7RV48_9ZZZZ</name>
<dbReference type="InterPro" id="IPR003156">
    <property type="entry name" value="DHHA1_dom"/>
</dbReference>
<accession>A0A6J7RV48</accession>
<dbReference type="InterPro" id="IPR041122">
    <property type="entry name" value="RecJ_OB"/>
</dbReference>
<keyword evidence="1" id="KW-0378">Hydrolase</keyword>
<proteinExistence type="predicted"/>
<protein>
    <submittedName>
        <fullName evidence="4">Unannotated protein</fullName>
    </submittedName>
</protein>
<dbReference type="EMBL" id="CAFBPX010000069">
    <property type="protein sequence ID" value="CAB5032733.1"/>
    <property type="molecule type" value="Genomic_DNA"/>
</dbReference>
<dbReference type="Gene3D" id="3.90.1640.30">
    <property type="match status" value="1"/>
</dbReference>
<evidence type="ECO:0000313" key="4">
    <source>
        <dbReference type="EMBL" id="CAB5032733.1"/>
    </source>
</evidence>
<dbReference type="PANTHER" id="PTHR30255">
    <property type="entry name" value="SINGLE-STRANDED-DNA-SPECIFIC EXONUCLEASE RECJ"/>
    <property type="match status" value="1"/>
</dbReference>
<dbReference type="Gene3D" id="3.10.310.30">
    <property type="match status" value="1"/>
</dbReference>
<gene>
    <name evidence="4" type="ORF">UFOPK4175_00518</name>
</gene>
<feature type="domain" description="RecJ OB" evidence="3">
    <location>
        <begin position="256"/>
        <end position="357"/>
    </location>
</feature>
<dbReference type="GO" id="GO:0003676">
    <property type="term" value="F:nucleic acid binding"/>
    <property type="evidence" value="ECO:0007669"/>
    <property type="project" value="InterPro"/>
</dbReference>